<feature type="compositionally biased region" description="Basic and acidic residues" evidence="1">
    <location>
        <begin position="331"/>
        <end position="341"/>
    </location>
</feature>
<organism evidence="2 3">
    <name type="scientific">Gnomoniopsis smithogilvyi</name>
    <dbReference type="NCBI Taxonomy" id="1191159"/>
    <lineage>
        <taxon>Eukaryota</taxon>
        <taxon>Fungi</taxon>
        <taxon>Dikarya</taxon>
        <taxon>Ascomycota</taxon>
        <taxon>Pezizomycotina</taxon>
        <taxon>Sordariomycetes</taxon>
        <taxon>Sordariomycetidae</taxon>
        <taxon>Diaporthales</taxon>
        <taxon>Gnomoniaceae</taxon>
        <taxon>Gnomoniopsis</taxon>
    </lineage>
</organism>
<feature type="compositionally biased region" description="Basic residues" evidence="1">
    <location>
        <begin position="317"/>
        <end position="330"/>
    </location>
</feature>
<accession>A0A9W8YQT7</accession>
<dbReference type="OrthoDB" id="5220347at2759"/>
<feature type="region of interest" description="Disordered" evidence="1">
    <location>
        <begin position="216"/>
        <end position="243"/>
    </location>
</feature>
<comment type="caution">
    <text evidence="2">The sequence shown here is derived from an EMBL/GenBank/DDBJ whole genome shotgun (WGS) entry which is preliminary data.</text>
</comment>
<evidence type="ECO:0000313" key="2">
    <source>
        <dbReference type="EMBL" id="KAJ4388122.1"/>
    </source>
</evidence>
<feature type="compositionally biased region" description="Polar residues" evidence="1">
    <location>
        <begin position="219"/>
        <end position="231"/>
    </location>
</feature>
<evidence type="ECO:0008006" key="4">
    <source>
        <dbReference type="Google" id="ProtNLM"/>
    </source>
</evidence>
<dbReference type="EMBL" id="JAPEVB010000005">
    <property type="protein sequence ID" value="KAJ4388122.1"/>
    <property type="molecule type" value="Genomic_DNA"/>
</dbReference>
<proteinExistence type="predicted"/>
<keyword evidence="3" id="KW-1185">Reference proteome</keyword>
<dbReference type="SUPFAM" id="SSF57756">
    <property type="entry name" value="Retrovirus zinc finger-like domains"/>
    <property type="match status" value="1"/>
</dbReference>
<feature type="region of interest" description="Disordered" evidence="1">
    <location>
        <begin position="283"/>
        <end position="341"/>
    </location>
</feature>
<dbReference type="GO" id="GO:0003676">
    <property type="term" value="F:nucleic acid binding"/>
    <property type="evidence" value="ECO:0007669"/>
    <property type="project" value="InterPro"/>
</dbReference>
<name>A0A9W8YQT7_9PEZI</name>
<feature type="compositionally biased region" description="Polar residues" evidence="1">
    <location>
        <begin position="284"/>
        <end position="298"/>
    </location>
</feature>
<evidence type="ECO:0000256" key="1">
    <source>
        <dbReference type="SAM" id="MobiDB-lite"/>
    </source>
</evidence>
<dbReference type="AlphaFoldDB" id="A0A9W8YQT7"/>
<evidence type="ECO:0000313" key="3">
    <source>
        <dbReference type="Proteomes" id="UP001140453"/>
    </source>
</evidence>
<sequence>MDKVLEPSQGCLIQDQGDDDLMLSDNEFEQSDAVRRHDDLQLPDGGYHAQQDSIAHGSNFELDIPHYLPDNALKTDSTSLVHADGHQERYLTMINTPIDNYVAQKINDGHEFAIGGDPSYILTSLGREFAFQPQQRWHVVVIPDDNLQLVGVPRQFYPLATGLAEGSFQSANKGMNSQQNINFPDRLMTGGPVNPAHENHGLQNFNYQGDCGIHIFGRPQQNNSGNNSVTSRPARPTHHGRSYPDLIQRGQLQQNNDFNENILIDEPQENLIHSYGGECAPIQPNFNYHQAPPTSIQTIPAPHTAPQPPTFLEHSSRKQSSRASTNHHRQQREAERKQKEGDAAIVEADDQFESYAGTNLCRWCGRRGHEAVQCIKWDPEHFDKLVCTVCNNKKHLIDECLRFDGMTDEQKRKLLLVDGAGRPGARSFFWPWNTWYQTHYAKDFNENDLSPNVTALPMTRAFIKRLASTHPSGKMWANLWKTFPYGDCKMPQEFHDRELVLKDQDECFDAHWPLIARDGDQISVSPAQGHD</sequence>
<dbReference type="InterPro" id="IPR036875">
    <property type="entry name" value="Znf_CCHC_sf"/>
</dbReference>
<dbReference type="Proteomes" id="UP001140453">
    <property type="component" value="Unassembled WGS sequence"/>
</dbReference>
<dbReference type="GO" id="GO:0008270">
    <property type="term" value="F:zinc ion binding"/>
    <property type="evidence" value="ECO:0007669"/>
    <property type="project" value="InterPro"/>
</dbReference>
<reference evidence="2" key="1">
    <citation type="submission" date="2022-10" db="EMBL/GenBank/DDBJ databases">
        <title>Tapping the CABI collections for fungal endophytes: first genome assemblies for Collariella, Neodidymelliopsis, Ascochyta clinopodiicola, Didymella pomorum, Didymosphaeria variabile, Neocosmospora piperis and Neocucurbitaria cava.</title>
        <authorList>
            <person name="Hill R."/>
        </authorList>
    </citation>
    <scope>NUCLEOTIDE SEQUENCE</scope>
    <source>
        <strain evidence="2">IMI 355082</strain>
    </source>
</reference>
<protein>
    <recommendedName>
        <fullName evidence="4">CCHC-type domain-containing protein</fullName>
    </recommendedName>
</protein>
<gene>
    <name evidence="2" type="ORF">N0V93_008727</name>
</gene>